<protein>
    <submittedName>
        <fullName evidence="3">Putative secreted protein</fullName>
    </submittedName>
</protein>
<keyword evidence="2" id="KW-0732">Signal</keyword>
<sequence>MHGIVGRAVRWFFFCFFTFPFCIIPSAACHHPKRAVKQSLGTHILRRRTRGEGTTNCKHSPPLGRRQKTGPRKNP</sequence>
<feature type="region of interest" description="Disordered" evidence="1">
    <location>
        <begin position="46"/>
        <end position="75"/>
    </location>
</feature>
<feature type="compositionally biased region" description="Basic residues" evidence="1">
    <location>
        <begin position="65"/>
        <end position="75"/>
    </location>
</feature>
<dbReference type="EMBL" id="GGFL01015288">
    <property type="protein sequence ID" value="MBW79466.1"/>
    <property type="molecule type" value="Transcribed_RNA"/>
</dbReference>
<evidence type="ECO:0000313" key="3">
    <source>
        <dbReference type="EMBL" id="MBW79466.1"/>
    </source>
</evidence>
<organism evidence="3">
    <name type="scientific">Anopheles darlingi</name>
    <name type="common">Mosquito</name>
    <dbReference type="NCBI Taxonomy" id="43151"/>
    <lineage>
        <taxon>Eukaryota</taxon>
        <taxon>Metazoa</taxon>
        <taxon>Ecdysozoa</taxon>
        <taxon>Arthropoda</taxon>
        <taxon>Hexapoda</taxon>
        <taxon>Insecta</taxon>
        <taxon>Pterygota</taxon>
        <taxon>Neoptera</taxon>
        <taxon>Endopterygota</taxon>
        <taxon>Diptera</taxon>
        <taxon>Nematocera</taxon>
        <taxon>Culicoidea</taxon>
        <taxon>Culicidae</taxon>
        <taxon>Anophelinae</taxon>
        <taxon>Anopheles</taxon>
    </lineage>
</organism>
<accession>A0A2M4DPF7</accession>
<name>A0A2M4DPF7_ANODA</name>
<feature type="signal peptide" evidence="2">
    <location>
        <begin position="1"/>
        <end position="29"/>
    </location>
</feature>
<reference evidence="3" key="1">
    <citation type="submission" date="2018-01" db="EMBL/GenBank/DDBJ databases">
        <title>An insight into the sialome of Amazonian anophelines.</title>
        <authorList>
            <person name="Ribeiro J.M."/>
            <person name="Scarpassa V."/>
            <person name="Calvo E."/>
        </authorList>
    </citation>
    <scope>NUCLEOTIDE SEQUENCE</scope>
</reference>
<evidence type="ECO:0000256" key="2">
    <source>
        <dbReference type="SAM" id="SignalP"/>
    </source>
</evidence>
<dbReference type="AlphaFoldDB" id="A0A2M4DPF7"/>
<evidence type="ECO:0000256" key="1">
    <source>
        <dbReference type="SAM" id="MobiDB-lite"/>
    </source>
</evidence>
<feature type="chain" id="PRO_5014759947" evidence="2">
    <location>
        <begin position="30"/>
        <end position="75"/>
    </location>
</feature>
<proteinExistence type="predicted"/>